<evidence type="ECO:0000313" key="3">
    <source>
        <dbReference type="Proteomes" id="UP000050396"/>
    </source>
</evidence>
<dbReference type="Pfam" id="PF13401">
    <property type="entry name" value="AAA_22"/>
    <property type="match status" value="1"/>
</dbReference>
<comment type="caution">
    <text evidence="2">The sequence shown here is derived from an EMBL/GenBank/DDBJ whole genome shotgun (WGS) entry which is preliminary data.</text>
</comment>
<dbReference type="InterPro" id="IPR027417">
    <property type="entry name" value="P-loop_NTPase"/>
</dbReference>
<sequence>MEKHSIKLATFIVALYYDLSTEKQVRIPTQGEKRERDLRELVKKNKRPVALFVDEAHDLNGHTLTGLKRLMELVEDGDGRLSVVLAGHPKLRNDLRRPTMEEIGYRTDIFSLDGIAGSQREYIHWLLETCTEGRVEAESILTEDAIDLLATKLRTPLQIQLHISLALEAGYLTGEKPVSAELVESVLSRQLDDLEPTLTRHGYRIKDLVEQFDAKPTEIKALFSNALDPARAAELRDKMLAAGLPI</sequence>
<dbReference type="SUPFAM" id="SSF52540">
    <property type="entry name" value="P-loop containing nucleoside triphosphate hydrolases"/>
    <property type="match status" value="1"/>
</dbReference>
<dbReference type="PANTHER" id="PTHR35894">
    <property type="entry name" value="GENERAL SECRETION PATHWAY PROTEIN A-RELATED"/>
    <property type="match status" value="1"/>
</dbReference>
<proteinExistence type="predicted"/>
<dbReference type="InterPro" id="IPR052026">
    <property type="entry name" value="ExeA_AAA_ATPase_DNA-bind"/>
</dbReference>
<evidence type="ECO:0000313" key="2">
    <source>
        <dbReference type="EMBL" id="KPY19942.1"/>
    </source>
</evidence>
<feature type="domain" description="ORC1/DEAH AAA+ ATPase" evidence="1">
    <location>
        <begin position="29"/>
        <end position="93"/>
    </location>
</feature>
<accession>A0ABD4BJR3</accession>
<dbReference type="InterPro" id="IPR049945">
    <property type="entry name" value="AAA_22"/>
</dbReference>
<dbReference type="Proteomes" id="UP000050396">
    <property type="component" value="Unassembled WGS sequence"/>
</dbReference>
<protein>
    <submittedName>
        <fullName evidence="2">ExeA-like protein</fullName>
    </submittedName>
</protein>
<gene>
    <name evidence="2" type="ORF">ALO55_04984</name>
</gene>
<reference evidence="2 3" key="1">
    <citation type="submission" date="2015-09" db="EMBL/GenBank/DDBJ databases">
        <title>Genome announcement of multiple Pseudomonas syringae strains.</title>
        <authorList>
            <person name="Thakur S."/>
            <person name="Wang P.W."/>
            <person name="Gong Y."/>
            <person name="Weir B.S."/>
            <person name="Guttman D.S."/>
        </authorList>
    </citation>
    <scope>NUCLEOTIDE SEQUENCE [LARGE SCALE GENOMIC DNA]</scope>
    <source>
        <strain evidence="2 3">ICMP2740</strain>
    </source>
</reference>
<evidence type="ECO:0000259" key="1">
    <source>
        <dbReference type="Pfam" id="PF13401"/>
    </source>
</evidence>
<name>A0ABD4BJR3_PSESH</name>
<organism evidence="2 3">
    <name type="scientific">Pseudomonas savastanoi pv. phaseolicola</name>
    <name type="common">Pseudomonas syringae pv. phaseolicola</name>
    <dbReference type="NCBI Taxonomy" id="319"/>
    <lineage>
        <taxon>Bacteria</taxon>
        <taxon>Pseudomonadati</taxon>
        <taxon>Pseudomonadota</taxon>
        <taxon>Gammaproteobacteria</taxon>
        <taxon>Pseudomonadales</taxon>
        <taxon>Pseudomonadaceae</taxon>
        <taxon>Pseudomonas</taxon>
    </lineage>
</organism>
<dbReference type="EMBL" id="LJQZ01000070">
    <property type="protein sequence ID" value="KPY19942.1"/>
    <property type="molecule type" value="Genomic_DNA"/>
</dbReference>
<dbReference type="AlphaFoldDB" id="A0ABD4BJR3"/>
<dbReference type="PANTHER" id="PTHR35894:SF1">
    <property type="entry name" value="PHOSPHORIBULOKINASE _ URIDINE KINASE FAMILY"/>
    <property type="match status" value="1"/>
</dbReference>